<protein>
    <submittedName>
        <fullName evidence="1">Uncharacterized protein</fullName>
    </submittedName>
</protein>
<accession>A0A392R329</accession>
<evidence type="ECO:0000313" key="1">
    <source>
        <dbReference type="EMBL" id="MCI30657.1"/>
    </source>
</evidence>
<evidence type="ECO:0000313" key="2">
    <source>
        <dbReference type="Proteomes" id="UP000265520"/>
    </source>
</evidence>
<comment type="caution">
    <text evidence="1">The sequence shown here is derived from an EMBL/GenBank/DDBJ whole genome shotgun (WGS) entry which is preliminary data.</text>
</comment>
<reference evidence="1 2" key="1">
    <citation type="journal article" date="2018" name="Front. Plant Sci.">
        <title>Red Clover (Trifolium pratense) and Zigzag Clover (T. medium) - A Picture of Genomic Similarities and Differences.</title>
        <authorList>
            <person name="Dluhosova J."/>
            <person name="Istvanek J."/>
            <person name="Nedelnik J."/>
            <person name="Repkova J."/>
        </authorList>
    </citation>
    <scope>NUCLEOTIDE SEQUENCE [LARGE SCALE GENOMIC DNA]</scope>
    <source>
        <strain evidence="2">cv. 10/8</strain>
        <tissue evidence="1">Leaf</tissue>
    </source>
</reference>
<dbReference type="Proteomes" id="UP000265520">
    <property type="component" value="Unassembled WGS sequence"/>
</dbReference>
<organism evidence="1 2">
    <name type="scientific">Trifolium medium</name>
    <dbReference type="NCBI Taxonomy" id="97028"/>
    <lineage>
        <taxon>Eukaryota</taxon>
        <taxon>Viridiplantae</taxon>
        <taxon>Streptophyta</taxon>
        <taxon>Embryophyta</taxon>
        <taxon>Tracheophyta</taxon>
        <taxon>Spermatophyta</taxon>
        <taxon>Magnoliopsida</taxon>
        <taxon>eudicotyledons</taxon>
        <taxon>Gunneridae</taxon>
        <taxon>Pentapetalae</taxon>
        <taxon>rosids</taxon>
        <taxon>fabids</taxon>
        <taxon>Fabales</taxon>
        <taxon>Fabaceae</taxon>
        <taxon>Papilionoideae</taxon>
        <taxon>50 kb inversion clade</taxon>
        <taxon>NPAAA clade</taxon>
        <taxon>Hologalegina</taxon>
        <taxon>IRL clade</taxon>
        <taxon>Trifolieae</taxon>
        <taxon>Trifolium</taxon>
    </lineage>
</organism>
<sequence>MLTFDGTLFRHRVFKADTVAASKSSILMLLCRREYADLTEKKHATSSIWDLSAPVTAVHAWPRLLQELD</sequence>
<dbReference type="EMBL" id="LXQA010181243">
    <property type="protein sequence ID" value="MCI30657.1"/>
    <property type="molecule type" value="Genomic_DNA"/>
</dbReference>
<name>A0A392R329_9FABA</name>
<proteinExistence type="predicted"/>
<dbReference type="AlphaFoldDB" id="A0A392R329"/>
<keyword evidence="2" id="KW-1185">Reference proteome</keyword>